<protein>
    <recommendedName>
        <fullName evidence="4">BIG2 domain-containing protein</fullName>
    </recommendedName>
</protein>
<organism evidence="2 3">
    <name type="scientific">Candidatus Kaiserbacteria bacterium RIFCSPHIGHO2_02_FULL_55_17</name>
    <dbReference type="NCBI Taxonomy" id="1798496"/>
    <lineage>
        <taxon>Bacteria</taxon>
        <taxon>Candidatus Kaiseribacteriota</taxon>
    </lineage>
</organism>
<proteinExistence type="predicted"/>
<dbReference type="EMBL" id="MFLJ01000003">
    <property type="protein sequence ID" value="OGG65029.1"/>
    <property type="molecule type" value="Genomic_DNA"/>
</dbReference>
<accession>A0A1F6DUA1</accession>
<dbReference type="STRING" id="1798496.A3C94_02170"/>
<feature type="chain" id="PRO_5009523960" description="BIG2 domain-containing protein" evidence="1">
    <location>
        <begin position="28"/>
        <end position="338"/>
    </location>
</feature>
<keyword evidence="1" id="KW-0732">Signal</keyword>
<evidence type="ECO:0008006" key="4">
    <source>
        <dbReference type="Google" id="ProtNLM"/>
    </source>
</evidence>
<evidence type="ECO:0000256" key="1">
    <source>
        <dbReference type="SAM" id="SignalP"/>
    </source>
</evidence>
<feature type="signal peptide" evidence="1">
    <location>
        <begin position="1"/>
        <end position="27"/>
    </location>
</feature>
<dbReference type="AlphaFoldDB" id="A0A1F6DUA1"/>
<gene>
    <name evidence="2" type="ORF">A3C94_02170</name>
</gene>
<name>A0A1F6DUA1_9BACT</name>
<dbReference type="Proteomes" id="UP000177232">
    <property type="component" value="Unassembled WGS sequence"/>
</dbReference>
<evidence type="ECO:0000313" key="3">
    <source>
        <dbReference type="Proteomes" id="UP000177232"/>
    </source>
</evidence>
<reference evidence="2 3" key="1">
    <citation type="journal article" date="2016" name="Nat. Commun.">
        <title>Thousands of microbial genomes shed light on interconnected biogeochemical processes in an aquifer system.</title>
        <authorList>
            <person name="Anantharaman K."/>
            <person name="Brown C.T."/>
            <person name="Hug L.A."/>
            <person name="Sharon I."/>
            <person name="Castelle C.J."/>
            <person name="Probst A.J."/>
            <person name="Thomas B.C."/>
            <person name="Singh A."/>
            <person name="Wilkins M.J."/>
            <person name="Karaoz U."/>
            <person name="Brodie E.L."/>
            <person name="Williams K.H."/>
            <person name="Hubbard S.S."/>
            <person name="Banfield J.F."/>
        </authorList>
    </citation>
    <scope>NUCLEOTIDE SEQUENCE [LARGE SCALE GENOMIC DNA]</scope>
</reference>
<sequence>MVQQVHRNLRVGLCTTLILSLFIPLMAAAQFGDTAGSMNSFSLSVNPQYPAPYSQAMVSAVSSSLDLANAMVIVSVDGKKIYQGNARPVAVPLGRAGSVTKVVVDISSGGADYSQTVSVQPQDVVLIVEPVSSAPPLYPGKPLVPLEGSVRVVAMANLKNAAGTPLNPSALSYSWTVDTTQVASASGIGKTALMVASPLQYRARSVSIAISSTDGTLVGGASLSLSPEEPSLRIYENDPLLGIRFDHALPNAYTITGAEVSLYAAAFSLPTTYGAPLLQWFLDGDMVQTGSSITLRPTGSGRGTASLSLTATAGPYTTASANLGLSFGAAKSSNFFGL</sequence>
<comment type="caution">
    <text evidence="2">The sequence shown here is derived from an EMBL/GenBank/DDBJ whole genome shotgun (WGS) entry which is preliminary data.</text>
</comment>
<evidence type="ECO:0000313" key="2">
    <source>
        <dbReference type="EMBL" id="OGG65029.1"/>
    </source>
</evidence>